<comment type="function">
    <text evidence="1">Catalyzes the intermembrane transfer of phosphatidylglycerol and phosphatidylinositol.</text>
</comment>
<dbReference type="InterPro" id="IPR014756">
    <property type="entry name" value="Ig_E-set"/>
</dbReference>
<keyword evidence="7" id="KW-0445">Lipid transport</keyword>
<evidence type="ECO:0000313" key="10">
    <source>
        <dbReference type="EMBL" id="OAA43592.1"/>
    </source>
</evidence>
<dbReference type="Gene3D" id="2.60.40.770">
    <property type="match status" value="1"/>
</dbReference>
<dbReference type="GO" id="GO:0032934">
    <property type="term" value="F:sterol binding"/>
    <property type="evidence" value="ECO:0007669"/>
    <property type="project" value="InterPro"/>
</dbReference>
<sequence>MKQHVPHESGPKAFATNEHRHPSTEVESSIAQESHDAPVCPSQGGRPFAPLHSAAACGSTPASQSASTLLLAARSTSGTSFPGPTSRFYTIRQKDICSISPITDLNLPAEMRFSVAVLPALFAPSIALSLFNGNSQKAITADDDLKIPGQSPLQHCSEKEGDGYVEINSVDLVPNPPAAGQDLVIKANGTVKKTIEDGAYIDLVVKYGLITLIRTRADLCEQMGEVDLQCPVEPGDRVITKTVQLPKEIPPGTYKVEADVFAVNGERITCLTASVKFNMPGMDFLGGEL</sequence>
<feature type="compositionally biased region" description="Basic and acidic residues" evidence="8">
    <location>
        <begin position="1"/>
        <end position="10"/>
    </location>
</feature>
<feature type="domain" description="MD-2-related lipid-recognition" evidence="9">
    <location>
        <begin position="153"/>
        <end position="275"/>
    </location>
</feature>
<comment type="subunit">
    <text evidence="3">Monomer.</text>
</comment>
<evidence type="ECO:0000256" key="6">
    <source>
        <dbReference type="ARBA" id="ARBA00022729"/>
    </source>
</evidence>
<keyword evidence="5" id="KW-0813">Transport</keyword>
<feature type="region of interest" description="Disordered" evidence="8">
    <location>
        <begin position="1"/>
        <end position="45"/>
    </location>
</feature>
<dbReference type="PANTHER" id="PTHR11306:SF0">
    <property type="entry name" value="PHOSPHATIDYLGLYCEROL_PHOSPHATIDYLINOSITOL TRANSFER PROTEIN"/>
    <property type="match status" value="1"/>
</dbReference>
<evidence type="ECO:0000256" key="2">
    <source>
        <dbReference type="ARBA" id="ARBA00006370"/>
    </source>
</evidence>
<gene>
    <name evidence="10" type="ORF">NOR_04167</name>
</gene>
<dbReference type="InterPro" id="IPR039670">
    <property type="entry name" value="NPC2-like"/>
</dbReference>
<dbReference type="FunFam" id="2.60.40.770:FF:000004">
    <property type="entry name" value="Phosphatidylglycerol/phosphatidylinositol transfer protein"/>
    <property type="match status" value="1"/>
</dbReference>
<evidence type="ECO:0000256" key="3">
    <source>
        <dbReference type="ARBA" id="ARBA00011245"/>
    </source>
</evidence>
<dbReference type="InterPro" id="IPR033917">
    <property type="entry name" value="ML_PG-PI_TP"/>
</dbReference>
<name>A0A167EAN5_METRR</name>
<comment type="caution">
    <text evidence="10">The sequence shown here is derived from an EMBL/GenBank/DDBJ whole genome shotgun (WGS) entry which is preliminary data.</text>
</comment>
<keyword evidence="6" id="KW-0732">Signal</keyword>
<comment type="similarity">
    <text evidence="2">Belongs to the NPC2 family.</text>
</comment>
<evidence type="ECO:0000256" key="8">
    <source>
        <dbReference type="SAM" id="MobiDB-lite"/>
    </source>
</evidence>
<evidence type="ECO:0000259" key="9">
    <source>
        <dbReference type="SMART" id="SM00737"/>
    </source>
</evidence>
<evidence type="ECO:0000256" key="5">
    <source>
        <dbReference type="ARBA" id="ARBA00022448"/>
    </source>
</evidence>
<dbReference type="PANTHER" id="PTHR11306">
    <property type="entry name" value="NIEMANN PICK TYPE C2 PROTEIN NPC2-RELATED"/>
    <property type="match status" value="1"/>
</dbReference>
<dbReference type="SUPFAM" id="SSF81296">
    <property type="entry name" value="E set domains"/>
    <property type="match status" value="1"/>
</dbReference>
<reference evidence="10 11" key="1">
    <citation type="journal article" date="2016" name="Genome Biol. Evol.">
        <title>Divergent and convergent evolution of fungal pathogenicity.</title>
        <authorList>
            <person name="Shang Y."/>
            <person name="Xiao G."/>
            <person name="Zheng P."/>
            <person name="Cen K."/>
            <person name="Zhan S."/>
            <person name="Wang C."/>
        </authorList>
    </citation>
    <scope>NUCLEOTIDE SEQUENCE [LARGE SCALE GENOMIC DNA]</scope>
    <source>
        <strain evidence="10 11">RCEF 4871</strain>
    </source>
</reference>
<organism evidence="10 11">
    <name type="scientific">Metarhizium rileyi (strain RCEF 4871)</name>
    <name type="common">Nomuraea rileyi</name>
    <dbReference type="NCBI Taxonomy" id="1649241"/>
    <lineage>
        <taxon>Eukaryota</taxon>
        <taxon>Fungi</taxon>
        <taxon>Dikarya</taxon>
        <taxon>Ascomycota</taxon>
        <taxon>Pezizomycotina</taxon>
        <taxon>Sordariomycetes</taxon>
        <taxon>Hypocreomycetidae</taxon>
        <taxon>Hypocreales</taxon>
        <taxon>Clavicipitaceae</taxon>
        <taxon>Metarhizium</taxon>
    </lineage>
</organism>
<evidence type="ECO:0000256" key="7">
    <source>
        <dbReference type="ARBA" id="ARBA00023055"/>
    </source>
</evidence>
<dbReference type="Pfam" id="PF02221">
    <property type="entry name" value="E1_DerP2_DerF2"/>
    <property type="match status" value="1"/>
</dbReference>
<accession>A0A167EAN5</accession>
<dbReference type="InterPro" id="IPR003172">
    <property type="entry name" value="ML_dom"/>
</dbReference>
<evidence type="ECO:0000256" key="1">
    <source>
        <dbReference type="ARBA" id="ARBA00002053"/>
    </source>
</evidence>
<dbReference type="AlphaFoldDB" id="A0A167EAN5"/>
<evidence type="ECO:0000313" key="11">
    <source>
        <dbReference type="Proteomes" id="UP000243498"/>
    </source>
</evidence>
<protein>
    <recommendedName>
        <fullName evidence="4">Phosphatidylglycerol/phosphatidylinositol transfer protein</fullName>
    </recommendedName>
</protein>
<dbReference type="OrthoDB" id="6409159at2759"/>
<evidence type="ECO:0000256" key="4">
    <source>
        <dbReference type="ARBA" id="ARBA00016056"/>
    </source>
</evidence>
<dbReference type="GO" id="GO:0032366">
    <property type="term" value="P:intracellular sterol transport"/>
    <property type="evidence" value="ECO:0007669"/>
    <property type="project" value="InterPro"/>
</dbReference>
<proteinExistence type="inferred from homology"/>
<keyword evidence="11" id="KW-1185">Reference proteome</keyword>
<dbReference type="EMBL" id="AZHC01000011">
    <property type="protein sequence ID" value="OAA43592.1"/>
    <property type="molecule type" value="Genomic_DNA"/>
</dbReference>
<dbReference type="CDD" id="cd00917">
    <property type="entry name" value="PG-PI_TP"/>
    <property type="match status" value="1"/>
</dbReference>
<dbReference type="Proteomes" id="UP000243498">
    <property type="component" value="Unassembled WGS sequence"/>
</dbReference>
<dbReference type="SMART" id="SM00737">
    <property type="entry name" value="ML"/>
    <property type="match status" value="1"/>
</dbReference>